<evidence type="ECO:0000259" key="7">
    <source>
        <dbReference type="Pfam" id="PF13354"/>
    </source>
</evidence>
<dbReference type="SUPFAM" id="SSF56601">
    <property type="entry name" value="beta-lactamase/transpeptidase-like"/>
    <property type="match status" value="1"/>
</dbReference>
<keyword evidence="5 6" id="KW-0046">Antibiotic resistance</keyword>
<reference evidence="8 9" key="1">
    <citation type="submission" date="2015-03" db="EMBL/GenBank/DDBJ databases">
        <authorList>
            <person name="Murphy D."/>
        </authorList>
    </citation>
    <scope>NUCLEOTIDE SEQUENCE [LARGE SCALE GENOMIC DNA]</scope>
    <source>
        <strain evidence="8 9">BR165/97</strain>
    </source>
</reference>
<dbReference type="EC" id="3.5.2.6" evidence="3 6"/>
<dbReference type="eggNOG" id="COG2367">
    <property type="taxonomic scope" value="Bacteria"/>
</dbReference>
<dbReference type="GO" id="GO:0030655">
    <property type="term" value="P:beta-lactam antibiotic catabolic process"/>
    <property type="evidence" value="ECO:0007669"/>
    <property type="project" value="InterPro"/>
</dbReference>
<dbReference type="EMBL" id="CPZJ01000005">
    <property type="protein sequence ID" value="CNF56548.1"/>
    <property type="molecule type" value="Genomic_DNA"/>
</dbReference>
<gene>
    <name evidence="8" type="primary">blaA</name>
    <name evidence="8" type="ORF">ERS008530_01526</name>
</gene>
<dbReference type="InterPro" id="IPR000871">
    <property type="entry name" value="Beta-lactam_class-A"/>
</dbReference>
<dbReference type="STRING" id="631.CH53_3963"/>
<dbReference type="InterPro" id="IPR045155">
    <property type="entry name" value="Beta-lactam_cat"/>
</dbReference>
<sequence length="294" mass="31620">MKHSPLRRSLLLAGITVPLLNFALPSWAVGAKMSLDNQLAELEKSSNGRLGLALINTGKGTKIHYRGGQRFPFCSTFKLMLAAAVLGRSQSQPNLLSKHITYHESDLLAYAPITRKHLAQGMTVAELCAATIQYSDNTAANLLIKQLGGLAMVNQFARSIGDQTFRLDRWEPELNTALPNDPRDTTTPAAMAASVNKLVLGDALAAPQREQLALWLKGNTTGAATIRAGAPTDWVIGDKTGSGDYGTTNDVAVLWPAKGAPLVLVIYFTQLKKEAEPRRDVLAAATKIVLAHLS</sequence>
<keyword evidence="4 6" id="KW-0378">Hydrolase</keyword>
<comment type="similarity">
    <text evidence="2 6">Belongs to the class-A beta-lactamase family.</text>
</comment>
<dbReference type="GO" id="GO:0008800">
    <property type="term" value="F:beta-lactamase activity"/>
    <property type="evidence" value="ECO:0007669"/>
    <property type="project" value="UniProtKB-UniRule"/>
</dbReference>
<proteinExistence type="inferred from homology"/>
<dbReference type="Gene3D" id="3.40.710.10">
    <property type="entry name" value="DD-peptidase/beta-lactamase superfamily"/>
    <property type="match status" value="1"/>
</dbReference>
<evidence type="ECO:0000256" key="2">
    <source>
        <dbReference type="ARBA" id="ARBA00009009"/>
    </source>
</evidence>
<dbReference type="AlphaFoldDB" id="A0A0T9M378"/>
<dbReference type="InterPro" id="IPR023650">
    <property type="entry name" value="Beta-lactam_class-A_AS"/>
</dbReference>
<comment type="catalytic activity">
    <reaction evidence="1 6">
        <text>a beta-lactam + H2O = a substituted beta-amino acid</text>
        <dbReference type="Rhea" id="RHEA:20401"/>
        <dbReference type="ChEBI" id="CHEBI:15377"/>
        <dbReference type="ChEBI" id="CHEBI:35627"/>
        <dbReference type="ChEBI" id="CHEBI:140347"/>
        <dbReference type="EC" id="3.5.2.6"/>
    </reaction>
</comment>
<evidence type="ECO:0000256" key="5">
    <source>
        <dbReference type="ARBA" id="ARBA00023251"/>
    </source>
</evidence>
<evidence type="ECO:0000256" key="3">
    <source>
        <dbReference type="ARBA" id="ARBA00012865"/>
    </source>
</evidence>
<organism evidence="8 9">
    <name type="scientific">Yersinia intermedia</name>
    <dbReference type="NCBI Taxonomy" id="631"/>
    <lineage>
        <taxon>Bacteria</taxon>
        <taxon>Pseudomonadati</taxon>
        <taxon>Pseudomonadota</taxon>
        <taxon>Gammaproteobacteria</taxon>
        <taxon>Enterobacterales</taxon>
        <taxon>Yersiniaceae</taxon>
        <taxon>Yersinia</taxon>
    </lineage>
</organism>
<dbReference type="Proteomes" id="UP000038750">
    <property type="component" value="Unassembled WGS sequence"/>
</dbReference>
<dbReference type="Pfam" id="PF13354">
    <property type="entry name" value="Beta-lactamase2"/>
    <property type="match status" value="1"/>
</dbReference>
<evidence type="ECO:0000256" key="4">
    <source>
        <dbReference type="ARBA" id="ARBA00022801"/>
    </source>
</evidence>
<dbReference type="PANTHER" id="PTHR35333">
    <property type="entry name" value="BETA-LACTAMASE"/>
    <property type="match status" value="1"/>
</dbReference>
<dbReference type="PANTHER" id="PTHR35333:SF3">
    <property type="entry name" value="BETA-LACTAMASE-TYPE TRANSPEPTIDASE FOLD CONTAINING PROTEIN"/>
    <property type="match status" value="1"/>
</dbReference>
<dbReference type="GO" id="GO:0046677">
    <property type="term" value="P:response to antibiotic"/>
    <property type="evidence" value="ECO:0007669"/>
    <property type="project" value="UniProtKB-UniRule"/>
</dbReference>
<dbReference type="KEGG" id="yin:CH53_3963"/>
<dbReference type="OrthoDB" id="9784149at2"/>
<evidence type="ECO:0000256" key="1">
    <source>
        <dbReference type="ARBA" id="ARBA00001526"/>
    </source>
</evidence>
<protein>
    <recommendedName>
        <fullName evidence="3 6">Beta-lactamase</fullName>
        <ecNumber evidence="3 6">3.5.2.6</ecNumber>
    </recommendedName>
</protein>
<dbReference type="NCBIfam" id="NF033103">
    <property type="entry name" value="bla_class_A"/>
    <property type="match status" value="1"/>
</dbReference>
<name>A0A0T9M378_YERIN</name>
<dbReference type="PROSITE" id="PS00146">
    <property type="entry name" value="BETA_LACTAMASE_A"/>
    <property type="match status" value="1"/>
</dbReference>
<feature type="domain" description="Beta-lactamase class A catalytic" evidence="7">
    <location>
        <begin position="55"/>
        <end position="267"/>
    </location>
</feature>
<dbReference type="RefSeq" id="WP_042569760.1">
    <property type="nucleotide sequence ID" value="NZ_CABHXW010000015.1"/>
</dbReference>
<evidence type="ECO:0000256" key="6">
    <source>
        <dbReference type="RuleBase" id="RU361140"/>
    </source>
</evidence>
<dbReference type="PRINTS" id="PR00118">
    <property type="entry name" value="BLACTAMASEA"/>
</dbReference>
<accession>A0A0T9M378</accession>
<dbReference type="InterPro" id="IPR012338">
    <property type="entry name" value="Beta-lactam/transpept-like"/>
</dbReference>
<evidence type="ECO:0000313" key="8">
    <source>
        <dbReference type="EMBL" id="CNF56548.1"/>
    </source>
</evidence>
<evidence type="ECO:0000313" key="9">
    <source>
        <dbReference type="Proteomes" id="UP000038750"/>
    </source>
</evidence>